<comment type="caution">
    <text evidence="8">The sequence shown here is derived from an EMBL/GenBank/DDBJ whole genome shotgun (WGS) entry which is preliminary data.</text>
</comment>
<feature type="domain" description="Sugar phosphate transporter" evidence="7">
    <location>
        <begin position="70"/>
        <end position="347"/>
    </location>
</feature>
<feature type="transmembrane region" description="Helical" evidence="6">
    <location>
        <begin position="231"/>
        <end position="251"/>
    </location>
</feature>
<feature type="transmembrane region" description="Helical" evidence="6">
    <location>
        <begin position="90"/>
        <end position="110"/>
    </location>
</feature>
<protein>
    <recommendedName>
        <fullName evidence="7">Sugar phosphate transporter domain-containing protein</fullName>
    </recommendedName>
</protein>
<evidence type="ECO:0000313" key="8">
    <source>
        <dbReference type="EMBL" id="CAK9034208.1"/>
    </source>
</evidence>
<keyword evidence="2 6" id="KW-0812">Transmembrane</keyword>
<organism evidence="8 9">
    <name type="scientific">Durusdinium trenchii</name>
    <dbReference type="NCBI Taxonomy" id="1381693"/>
    <lineage>
        <taxon>Eukaryota</taxon>
        <taxon>Sar</taxon>
        <taxon>Alveolata</taxon>
        <taxon>Dinophyceae</taxon>
        <taxon>Suessiales</taxon>
        <taxon>Symbiodiniaceae</taxon>
        <taxon>Durusdinium</taxon>
    </lineage>
</organism>
<keyword evidence="3 6" id="KW-1133">Transmembrane helix</keyword>
<dbReference type="InterPro" id="IPR037185">
    <property type="entry name" value="EmrE-like"/>
</dbReference>
<evidence type="ECO:0000256" key="2">
    <source>
        <dbReference type="ARBA" id="ARBA00022692"/>
    </source>
</evidence>
<keyword evidence="9" id="KW-1185">Reference proteome</keyword>
<evidence type="ECO:0000256" key="1">
    <source>
        <dbReference type="ARBA" id="ARBA00004141"/>
    </source>
</evidence>
<feature type="transmembrane region" description="Helical" evidence="6">
    <location>
        <begin position="271"/>
        <end position="292"/>
    </location>
</feature>
<dbReference type="Pfam" id="PF03151">
    <property type="entry name" value="TPT"/>
    <property type="match status" value="1"/>
</dbReference>
<proteinExistence type="predicted"/>
<dbReference type="EMBL" id="CAXAMN010011113">
    <property type="protein sequence ID" value="CAK9034208.1"/>
    <property type="molecule type" value="Genomic_DNA"/>
</dbReference>
<comment type="subcellular location">
    <subcellularLocation>
        <location evidence="1">Membrane</location>
        <topology evidence="1">Multi-pass membrane protein</topology>
    </subcellularLocation>
</comment>
<evidence type="ECO:0000256" key="6">
    <source>
        <dbReference type="SAM" id="Phobius"/>
    </source>
</evidence>
<evidence type="ECO:0000256" key="3">
    <source>
        <dbReference type="ARBA" id="ARBA00022989"/>
    </source>
</evidence>
<feature type="transmembrane region" description="Helical" evidence="6">
    <location>
        <begin position="329"/>
        <end position="348"/>
    </location>
</feature>
<accession>A0ABP0L5J8</accession>
<evidence type="ECO:0000256" key="4">
    <source>
        <dbReference type="ARBA" id="ARBA00023136"/>
    </source>
</evidence>
<sequence length="361" mass="38920">MTSIQHVSKAANAKPQVRQRNASPGAKQKSDRDQAHQPEATPSRKAANEAKVFASHEWMEMLGWIFLLVATQLVMIIYTKRCTNQAPLPLLLCFAQFAISAILSGIACSFRKGCLWAPKAVLLDVLPLSVVWTGGFILFNAAALHMSPGMVNVIRCMEPVATVSVGFLLGHRFRWQVLATLLPICGGVAMASSSGGSISSAGVCFAMLSNLAFCCRTFCLQRLQRNKLNQLDDLAVFFNVSGLSTFLMPGLELAVEASEVLPAVQSLMSRGRLWSFGSDMLASSIAFFFYQFIQLLVMSKLSPLAFSVLTPIVKALMIVTLTLCYGDNISAFSASGIALSVGGGYLFTRAKSVTEVAKKAA</sequence>
<dbReference type="InterPro" id="IPR004853">
    <property type="entry name" value="Sugar_P_trans_dom"/>
</dbReference>
<reference evidence="8 9" key="1">
    <citation type="submission" date="2024-02" db="EMBL/GenBank/DDBJ databases">
        <authorList>
            <person name="Chen Y."/>
            <person name="Shah S."/>
            <person name="Dougan E. K."/>
            <person name="Thang M."/>
            <person name="Chan C."/>
        </authorList>
    </citation>
    <scope>NUCLEOTIDE SEQUENCE [LARGE SCALE GENOMIC DNA]</scope>
</reference>
<evidence type="ECO:0000313" key="9">
    <source>
        <dbReference type="Proteomes" id="UP001642484"/>
    </source>
</evidence>
<keyword evidence="4 6" id="KW-0472">Membrane</keyword>
<dbReference type="SUPFAM" id="SSF103481">
    <property type="entry name" value="Multidrug resistance efflux transporter EmrE"/>
    <property type="match status" value="1"/>
</dbReference>
<feature type="transmembrane region" description="Helical" evidence="6">
    <location>
        <begin position="130"/>
        <end position="154"/>
    </location>
</feature>
<feature type="transmembrane region" description="Helical" evidence="6">
    <location>
        <begin position="198"/>
        <end position="219"/>
    </location>
</feature>
<dbReference type="Proteomes" id="UP001642484">
    <property type="component" value="Unassembled WGS sequence"/>
</dbReference>
<feature type="transmembrane region" description="Helical" evidence="6">
    <location>
        <begin position="304"/>
        <end position="323"/>
    </location>
</feature>
<gene>
    <name evidence="8" type="ORF">CCMP2556_LOCUS19382</name>
</gene>
<dbReference type="InterPro" id="IPR050186">
    <property type="entry name" value="TPT_transporter"/>
</dbReference>
<evidence type="ECO:0000256" key="5">
    <source>
        <dbReference type="SAM" id="MobiDB-lite"/>
    </source>
</evidence>
<dbReference type="PANTHER" id="PTHR11132">
    <property type="entry name" value="SOLUTE CARRIER FAMILY 35"/>
    <property type="match status" value="1"/>
</dbReference>
<evidence type="ECO:0000259" key="7">
    <source>
        <dbReference type="Pfam" id="PF03151"/>
    </source>
</evidence>
<name>A0ABP0L5J8_9DINO</name>
<feature type="region of interest" description="Disordered" evidence="5">
    <location>
        <begin position="1"/>
        <end position="47"/>
    </location>
</feature>
<feature type="transmembrane region" description="Helical" evidence="6">
    <location>
        <begin position="61"/>
        <end position="78"/>
    </location>
</feature>